<dbReference type="Pfam" id="PF07884">
    <property type="entry name" value="VKOR"/>
    <property type="match status" value="1"/>
</dbReference>
<evidence type="ECO:0000256" key="8">
    <source>
        <dbReference type="ARBA" id="ARBA00023157"/>
    </source>
</evidence>
<dbReference type="GO" id="GO:0048038">
    <property type="term" value="F:quinone binding"/>
    <property type="evidence" value="ECO:0007669"/>
    <property type="project" value="UniProtKB-KW"/>
</dbReference>
<keyword evidence="7 10" id="KW-0472">Membrane</keyword>
<evidence type="ECO:0000256" key="4">
    <source>
        <dbReference type="ARBA" id="ARBA00022719"/>
    </source>
</evidence>
<feature type="transmembrane region" description="Helical" evidence="10">
    <location>
        <begin position="78"/>
        <end position="98"/>
    </location>
</feature>
<protein>
    <recommendedName>
        <fullName evidence="11">Vitamin K epoxide reductase domain-containing protein</fullName>
    </recommendedName>
</protein>
<dbReference type="PANTHER" id="PTHR34573">
    <property type="entry name" value="VKC DOMAIN-CONTAINING PROTEIN"/>
    <property type="match status" value="1"/>
</dbReference>
<dbReference type="InterPro" id="IPR044698">
    <property type="entry name" value="VKOR/LTO1"/>
</dbReference>
<evidence type="ECO:0000313" key="12">
    <source>
        <dbReference type="EMBL" id="OGN27856.1"/>
    </source>
</evidence>
<dbReference type="InterPro" id="IPR038354">
    <property type="entry name" value="VKOR_sf"/>
</dbReference>
<dbReference type="InterPro" id="IPR012932">
    <property type="entry name" value="VKOR"/>
</dbReference>
<accession>A0A1F8GT85</accession>
<dbReference type="CDD" id="cd12916">
    <property type="entry name" value="VKOR_1"/>
    <property type="match status" value="1"/>
</dbReference>
<keyword evidence="5 10" id="KW-1133">Transmembrane helix</keyword>
<feature type="transmembrane region" description="Helical" evidence="10">
    <location>
        <begin position="48"/>
        <end position="71"/>
    </location>
</feature>
<reference evidence="12 13" key="1">
    <citation type="journal article" date="2016" name="Nat. Commun.">
        <title>Thousands of microbial genomes shed light on interconnected biogeochemical processes in an aquifer system.</title>
        <authorList>
            <person name="Anantharaman K."/>
            <person name="Brown C.T."/>
            <person name="Hug L.A."/>
            <person name="Sharon I."/>
            <person name="Castelle C.J."/>
            <person name="Probst A.J."/>
            <person name="Thomas B.C."/>
            <person name="Singh A."/>
            <person name="Wilkins M.J."/>
            <person name="Karaoz U."/>
            <person name="Brodie E.L."/>
            <person name="Williams K.H."/>
            <person name="Hubbard S.S."/>
            <person name="Banfield J.F."/>
        </authorList>
    </citation>
    <scope>NUCLEOTIDE SEQUENCE [LARGE SCALE GENOMIC DNA]</scope>
</reference>
<organism evidence="12 13">
    <name type="scientific">Candidatus Yanofskybacteria bacterium RIFCSPLOWO2_01_FULL_49_17</name>
    <dbReference type="NCBI Taxonomy" id="1802700"/>
    <lineage>
        <taxon>Bacteria</taxon>
        <taxon>Candidatus Yanofskyibacteriota</taxon>
    </lineage>
</organism>
<gene>
    <name evidence="12" type="ORF">A2941_00720</name>
</gene>
<keyword evidence="6" id="KW-0560">Oxidoreductase</keyword>
<comment type="caution">
    <text evidence="12">The sequence shown here is derived from an EMBL/GenBank/DDBJ whole genome shotgun (WGS) entry which is preliminary data.</text>
</comment>
<dbReference type="SMART" id="SM00756">
    <property type="entry name" value="VKc"/>
    <property type="match status" value="1"/>
</dbReference>
<evidence type="ECO:0000256" key="7">
    <source>
        <dbReference type="ARBA" id="ARBA00023136"/>
    </source>
</evidence>
<dbReference type="Gene3D" id="1.20.1440.130">
    <property type="entry name" value="VKOR domain"/>
    <property type="match status" value="1"/>
</dbReference>
<evidence type="ECO:0000256" key="9">
    <source>
        <dbReference type="ARBA" id="ARBA00023284"/>
    </source>
</evidence>
<evidence type="ECO:0000256" key="1">
    <source>
        <dbReference type="ARBA" id="ARBA00004141"/>
    </source>
</evidence>
<keyword evidence="8" id="KW-1015">Disulfide bond</keyword>
<evidence type="ECO:0000259" key="11">
    <source>
        <dbReference type="SMART" id="SM00756"/>
    </source>
</evidence>
<dbReference type="EMBL" id="MGKO01000006">
    <property type="protein sequence ID" value="OGN27856.1"/>
    <property type="molecule type" value="Genomic_DNA"/>
</dbReference>
<dbReference type="GO" id="GO:0016491">
    <property type="term" value="F:oxidoreductase activity"/>
    <property type="evidence" value="ECO:0007669"/>
    <property type="project" value="UniProtKB-KW"/>
</dbReference>
<evidence type="ECO:0000313" key="13">
    <source>
        <dbReference type="Proteomes" id="UP000178444"/>
    </source>
</evidence>
<evidence type="ECO:0000256" key="3">
    <source>
        <dbReference type="ARBA" id="ARBA00022692"/>
    </source>
</evidence>
<name>A0A1F8GT85_9BACT</name>
<dbReference type="PANTHER" id="PTHR34573:SF1">
    <property type="entry name" value="VITAMIN K EPOXIDE REDUCTASE DOMAIN-CONTAINING PROTEIN"/>
    <property type="match status" value="1"/>
</dbReference>
<keyword evidence="3 10" id="KW-0812">Transmembrane</keyword>
<feature type="domain" description="Vitamin K epoxide reductase" evidence="11">
    <location>
        <begin position="1"/>
        <end position="129"/>
    </location>
</feature>
<proteinExistence type="inferred from homology"/>
<dbReference type="Proteomes" id="UP000178444">
    <property type="component" value="Unassembled WGS sequence"/>
</dbReference>
<feature type="transmembrane region" description="Helical" evidence="10">
    <location>
        <begin position="104"/>
        <end position="129"/>
    </location>
</feature>
<dbReference type="GO" id="GO:0016020">
    <property type="term" value="C:membrane"/>
    <property type="evidence" value="ECO:0007669"/>
    <property type="project" value="UniProtKB-SubCell"/>
</dbReference>
<dbReference type="AlphaFoldDB" id="A0A1F8GT85"/>
<evidence type="ECO:0000256" key="5">
    <source>
        <dbReference type="ARBA" id="ARBA00022989"/>
    </source>
</evidence>
<evidence type="ECO:0000256" key="2">
    <source>
        <dbReference type="ARBA" id="ARBA00006214"/>
    </source>
</evidence>
<evidence type="ECO:0000256" key="10">
    <source>
        <dbReference type="SAM" id="Phobius"/>
    </source>
</evidence>
<evidence type="ECO:0000256" key="6">
    <source>
        <dbReference type="ARBA" id="ARBA00023002"/>
    </source>
</evidence>
<comment type="subcellular location">
    <subcellularLocation>
        <location evidence="1">Membrane</location>
        <topology evidence="1">Multi-pass membrane protein</topology>
    </subcellularLocation>
</comment>
<keyword evidence="9" id="KW-0676">Redox-active center</keyword>
<sequence length="132" mass="14286">MVFTALAAVLVGFADSLYLTVSHYQQVIPPCTIAGCETVLTSRFSTMYGLPISLIGLVGYAVIGFLLLWYLDKKDVRVLPWIAGLAALSLAVSVVLVYLQLFVLNAVCIYCVVSAATATVLFAAAIPFWKYK</sequence>
<keyword evidence="4" id="KW-0874">Quinone</keyword>
<comment type="similarity">
    <text evidence="2">Belongs to the VKOR family.</text>
</comment>